<dbReference type="InterPro" id="IPR029058">
    <property type="entry name" value="AB_hydrolase_fold"/>
</dbReference>
<dbReference type="Proteomes" id="UP000051682">
    <property type="component" value="Unassembled WGS sequence"/>
</dbReference>
<gene>
    <name evidence="5" type="ORF">AR438_05500</name>
</gene>
<dbReference type="GO" id="GO:0016787">
    <property type="term" value="F:hydrolase activity"/>
    <property type="evidence" value="ECO:0007669"/>
    <property type="project" value="UniProtKB-KW"/>
</dbReference>
<dbReference type="InterPro" id="IPR019826">
    <property type="entry name" value="Carboxylesterase_B_AS"/>
</dbReference>
<dbReference type="OrthoDB" id="9775851at2"/>
<dbReference type="InterPro" id="IPR050309">
    <property type="entry name" value="Type-B_Carboxylest/Lipase"/>
</dbReference>
<dbReference type="SUPFAM" id="SSF53474">
    <property type="entry name" value="alpha/beta-Hydrolases"/>
    <property type="match status" value="1"/>
</dbReference>
<sequence>MKFQENTNTHLFKTSFGKILGLKENGIIKAKSIRYAYSERFQLPVAIQSSDSEIIFPEKTPVCPQNISPLLEKMIGKTDLDSFEVEESTQYLSVFRPEHFKENEKLPVVVWIHGGSYELGCGDLITADPTDWVKEQNIIIVSVSYRLGIFGFLGGSENRPANLGLFDMIEALKWIKNYISDFGGDPKNITLFGQSSGGDAIAHLMISDGAEDLFHRVIIHSAPLGLRQNRQKMISEFLKKTENFTAQSDTFEITDNYKNYLPSFYKYGLKAAMPFGTQYGFPPLCAEEEAAGKWKENAKKYDVLIGINDEETAFYLRTSDRINKFLPKKIINKAIRSTTEMIYGKPAKEFAENYAKASGNIYLFRIHSKIHNHHFGSAHAFDLPLIFGNETAWKSAGLVKNVPWKYICENGNKLRSLWTEFALKGKISDHTERPEILELRKV</sequence>
<evidence type="ECO:0000256" key="1">
    <source>
        <dbReference type="ARBA" id="ARBA00005964"/>
    </source>
</evidence>
<dbReference type="ESTHER" id="9flao-a0a0k9y204">
    <property type="family name" value="Carb_B_Bacteria"/>
</dbReference>
<protein>
    <recommendedName>
        <fullName evidence="3">Carboxylic ester hydrolase</fullName>
        <ecNumber evidence="3">3.1.1.-</ecNumber>
    </recommendedName>
</protein>
<evidence type="ECO:0000256" key="3">
    <source>
        <dbReference type="RuleBase" id="RU361235"/>
    </source>
</evidence>
<keyword evidence="6" id="KW-1185">Reference proteome</keyword>
<feature type="domain" description="Carboxylesterase type B" evidence="4">
    <location>
        <begin position="12"/>
        <end position="319"/>
    </location>
</feature>
<dbReference type="RefSeq" id="WP_056012899.1">
    <property type="nucleotide sequence ID" value="NZ_LLYZ01000003.1"/>
</dbReference>
<organism evidence="5 6">
    <name type="scientific">Chryseobacterium aquaticum</name>
    <dbReference type="NCBI Taxonomy" id="452084"/>
    <lineage>
        <taxon>Bacteria</taxon>
        <taxon>Pseudomonadati</taxon>
        <taxon>Bacteroidota</taxon>
        <taxon>Flavobacteriia</taxon>
        <taxon>Flavobacteriales</taxon>
        <taxon>Weeksellaceae</taxon>
        <taxon>Chryseobacterium group</taxon>
        <taxon>Chryseobacterium</taxon>
    </lineage>
</organism>
<comment type="similarity">
    <text evidence="1 3">Belongs to the type-B carboxylesterase/lipase family.</text>
</comment>
<dbReference type="PANTHER" id="PTHR11559">
    <property type="entry name" value="CARBOXYLESTERASE"/>
    <property type="match status" value="1"/>
</dbReference>
<dbReference type="Pfam" id="PF00135">
    <property type="entry name" value="COesterase"/>
    <property type="match status" value="1"/>
</dbReference>
<evidence type="ECO:0000259" key="4">
    <source>
        <dbReference type="Pfam" id="PF00135"/>
    </source>
</evidence>
<reference evidence="5 6" key="1">
    <citation type="submission" date="2015-10" db="EMBL/GenBank/DDBJ databases">
        <title>Chryseobacterium aquaticum genome.</title>
        <authorList>
            <person name="Newman J.D."/>
            <person name="Ferguson M.B."/>
            <person name="Miller J.R."/>
        </authorList>
    </citation>
    <scope>NUCLEOTIDE SEQUENCE [LARGE SCALE GENOMIC DNA]</scope>
    <source>
        <strain evidence="5 6">KCTC 12483</strain>
    </source>
</reference>
<evidence type="ECO:0000313" key="5">
    <source>
        <dbReference type="EMBL" id="KQK26698.1"/>
    </source>
</evidence>
<dbReference type="EC" id="3.1.1.-" evidence="3"/>
<comment type="caution">
    <text evidence="5">The sequence shown here is derived from an EMBL/GenBank/DDBJ whole genome shotgun (WGS) entry which is preliminary data.</text>
</comment>
<keyword evidence="2 3" id="KW-0378">Hydrolase</keyword>
<evidence type="ECO:0000313" key="6">
    <source>
        <dbReference type="Proteomes" id="UP000051682"/>
    </source>
</evidence>
<proteinExistence type="inferred from homology"/>
<dbReference type="Gene3D" id="3.40.50.1820">
    <property type="entry name" value="alpha/beta hydrolase"/>
    <property type="match status" value="1"/>
</dbReference>
<accession>A0A0Q3SMT4</accession>
<name>A0A0Q3SMT4_9FLAO</name>
<evidence type="ECO:0000256" key="2">
    <source>
        <dbReference type="ARBA" id="ARBA00022801"/>
    </source>
</evidence>
<dbReference type="AlphaFoldDB" id="A0A0Q3SMT4"/>
<dbReference type="PROSITE" id="PS00122">
    <property type="entry name" value="CARBOXYLESTERASE_B_1"/>
    <property type="match status" value="1"/>
</dbReference>
<dbReference type="STRING" id="452084.AR438_05500"/>
<dbReference type="InterPro" id="IPR002018">
    <property type="entry name" value="CarbesteraseB"/>
</dbReference>
<dbReference type="EMBL" id="LLYZ01000003">
    <property type="protein sequence ID" value="KQK26698.1"/>
    <property type="molecule type" value="Genomic_DNA"/>
</dbReference>